<feature type="compositionally biased region" description="Basic and acidic residues" evidence="1">
    <location>
        <begin position="7"/>
        <end position="24"/>
    </location>
</feature>
<gene>
    <name evidence="2" type="ORF">AWC38_SpisGene22372</name>
</gene>
<proteinExistence type="predicted"/>
<accession>A0A2B4RAY4</accession>
<comment type="caution">
    <text evidence="2">The sequence shown here is derived from an EMBL/GenBank/DDBJ whole genome shotgun (WGS) entry which is preliminary data.</text>
</comment>
<feature type="region of interest" description="Disordered" evidence="1">
    <location>
        <begin position="1"/>
        <end position="100"/>
    </location>
</feature>
<evidence type="ECO:0000313" key="3">
    <source>
        <dbReference type="Proteomes" id="UP000225706"/>
    </source>
</evidence>
<feature type="compositionally biased region" description="Polar residues" evidence="1">
    <location>
        <begin position="39"/>
        <end position="51"/>
    </location>
</feature>
<evidence type="ECO:0000256" key="1">
    <source>
        <dbReference type="SAM" id="MobiDB-lite"/>
    </source>
</evidence>
<protein>
    <submittedName>
        <fullName evidence="2">Uncharacterized protein</fullName>
    </submittedName>
</protein>
<organism evidence="2 3">
    <name type="scientific">Stylophora pistillata</name>
    <name type="common">Smooth cauliflower coral</name>
    <dbReference type="NCBI Taxonomy" id="50429"/>
    <lineage>
        <taxon>Eukaryota</taxon>
        <taxon>Metazoa</taxon>
        <taxon>Cnidaria</taxon>
        <taxon>Anthozoa</taxon>
        <taxon>Hexacorallia</taxon>
        <taxon>Scleractinia</taxon>
        <taxon>Astrocoeniina</taxon>
        <taxon>Pocilloporidae</taxon>
        <taxon>Stylophora</taxon>
    </lineage>
</organism>
<reference evidence="3" key="1">
    <citation type="journal article" date="2017" name="bioRxiv">
        <title>Comparative analysis of the genomes of Stylophora pistillata and Acropora digitifera provides evidence for extensive differences between species of corals.</title>
        <authorList>
            <person name="Voolstra C.R."/>
            <person name="Li Y."/>
            <person name="Liew Y.J."/>
            <person name="Baumgarten S."/>
            <person name="Zoccola D."/>
            <person name="Flot J.-F."/>
            <person name="Tambutte S."/>
            <person name="Allemand D."/>
            <person name="Aranda M."/>
        </authorList>
    </citation>
    <scope>NUCLEOTIDE SEQUENCE [LARGE SCALE GENOMIC DNA]</scope>
</reference>
<dbReference type="OrthoDB" id="10549522at2759"/>
<name>A0A2B4RAY4_STYPI</name>
<dbReference type="EMBL" id="LSMT01000953">
    <property type="protein sequence ID" value="PFX13538.1"/>
    <property type="molecule type" value="Genomic_DNA"/>
</dbReference>
<dbReference type="Proteomes" id="UP000225706">
    <property type="component" value="Unassembled WGS sequence"/>
</dbReference>
<keyword evidence="3" id="KW-1185">Reference proteome</keyword>
<sequence length="176" mass="19343">MRIRGKKGIEQPRTLCDEKEENKDNVYAVVHKERKGKNSSEASALKTSSGRPQEGASGLPVSQVSGVRCIGRSSHQPDSGLDNIAKAVESETPQAGGNNEYLYASVDMTTKRKKPPQMPPPYRGLVYADLAHTRENSAKLVQEQSQTVYAQIDHVKTASVKISQQNPEETKEGEHK</sequence>
<evidence type="ECO:0000313" key="2">
    <source>
        <dbReference type="EMBL" id="PFX13538.1"/>
    </source>
</evidence>
<dbReference type="AlphaFoldDB" id="A0A2B4RAY4"/>